<keyword evidence="4" id="KW-0472">Membrane</keyword>
<evidence type="ECO:0000256" key="2">
    <source>
        <dbReference type="ARBA" id="ARBA00022692"/>
    </source>
</evidence>
<dbReference type="Pfam" id="PF04357">
    <property type="entry name" value="TamB"/>
    <property type="match status" value="1"/>
</dbReference>
<gene>
    <name evidence="6" type="ORF">EV690_0069</name>
</gene>
<dbReference type="PANTHER" id="PTHR36985">
    <property type="entry name" value="TRANSLOCATION AND ASSEMBLY MODULE SUBUNIT TAMB"/>
    <property type="match status" value="1"/>
</dbReference>
<keyword evidence="2" id="KW-0812">Transmembrane</keyword>
<dbReference type="GO" id="GO:0097347">
    <property type="term" value="C:TAM protein secretion complex"/>
    <property type="evidence" value="ECO:0007669"/>
    <property type="project" value="TreeGrafter"/>
</dbReference>
<evidence type="ECO:0000256" key="1">
    <source>
        <dbReference type="ARBA" id="ARBA00004167"/>
    </source>
</evidence>
<evidence type="ECO:0000259" key="5">
    <source>
        <dbReference type="Pfam" id="PF04357"/>
    </source>
</evidence>
<dbReference type="GO" id="GO:0009306">
    <property type="term" value="P:protein secretion"/>
    <property type="evidence" value="ECO:0007669"/>
    <property type="project" value="InterPro"/>
</dbReference>
<keyword evidence="3" id="KW-1133">Transmembrane helix</keyword>
<comment type="caution">
    <text evidence="6">The sequence shown here is derived from an EMBL/GenBank/DDBJ whole genome shotgun (WGS) entry which is preliminary data.</text>
</comment>
<dbReference type="EMBL" id="SMGD01000001">
    <property type="protein sequence ID" value="TCK63955.1"/>
    <property type="molecule type" value="Genomic_DNA"/>
</dbReference>
<evidence type="ECO:0000256" key="4">
    <source>
        <dbReference type="ARBA" id="ARBA00023136"/>
    </source>
</evidence>
<sequence>MRWMRRSLYIVLALLVLLVIGVFVAADSSTVNQWAIRYFANKVPGLSIQGSSGSLLKGLEFQTIKYSTQQQDIEIKHAKIALSPRCLLHSQLCVTRLTAAGIDVVIPSNQSATSKDESSGTSVWTPFWPIHLKNIDLRHTHLMVDGHDIQWQKLSLNASWVKHHIQINTLNVQGWRYQGNAGLTSSSTHSKNMPTALVPSKLKDSLTDYLHQLQLPYLIDIKHLQLKNGQLNLAQSIAIDNASLHGSWDSQQLNITQLAIDSSLGSIQGKLKQQFIPPYQSEFNFKAYRHNVGHVAMQGAGPASALKMNVIYQGKANATLTGHLNWRSRSLPYALQLQIDSSDEVLTPIKKVQAKLDVHGSLTGYQGQLHSRLTSIQSLTIESSFKGNYRQIPQFSLTAKSGSGLLQANGQLRWSPQLMVRSKVNIHQLDLSAWAGQSLPLINGLVNTSFINQQWTIDSDKLSGTWLSNPWSIALHIKGENSHVNQLKVNAKLANNELLVKGAVDQNVALSGTLNFNNLSAFPGVDAGQLHGKFAVSGLRLSPWISWHIKGHNWKMSQYDMKLGTFRSSARLRLAKDLPGRMSLAIRNANYQKYQNISAVLDYRHSANEHQLLTVLLKNPKQSLALDVSGQGTFNQWQGKLNKLTVRSLVGSFNLQKPTPIALSEQQLHLSPLCLKQRLSGSICLTQPAVFGTDQLALHGKIQQFQLAPLASVWLNNLIWDGRLNGQFSVTRNRLKPLATSVELSSKNGQLIQTVSSGESVKYRYQNLFLNADISAGKAKLALKEKSQQLGDSQASVQIGLAKNQHYPLQGEVILSNLKLAPYTSLMGSLSRLNGLVNGRLQIAGELNNPDLSGNFSITDGQVAGPNLPLAVDNLSSQIKLAHQQAYMTGSFLSQGHKATWHGSVRWPNGELSGQLALKGNHLSVHYPPANLVVSPDIKLAVDRDNLQVQGTLNINKGTIKVNKLPQQATSLSSDVTIVDAQQKRVAARALNMDVTVDLGNALYLDAFGLTTQLVGKLNVQQTSGKAIQTTGQIDLQDGKFTAYGQHLEIQSGTLTFSGPTNSPMIDVKAIRDPQRTNDDVTVGVIASGTPKQLTVNLFSDPSMAQNEQLSYLLRGHGITNDSDSSALTSLLLSTGLNQTGQLVTKLGNRVGIKQLSLSTSGSGDATQVQVSGYLLPGVQLKYGHGMFEASNEITLRYQLIPKFYLEVVSGLENAIDLYYEFSTN</sequence>
<organism evidence="6 7">
    <name type="scientific">Celerinatantimonas diazotrophica</name>
    <dbReference type="NCBI Taxonomy" id="412034"/>
    <lineage>
        <taxon>Bacteria</taxon>
        <taxon>Pseudomonadati</taxon>
        <taxon>Pseudomonadota</taxon>
        <taxon>Gammaproteobacteria</taxon>
        <taxon>Celerinatantimonadaceae</taxon>
        <taxon>Celerinatantimonas</taxon>
    </lineage>
</organism>
<dbReference type="GO" id="GO:0005886">
    <property type="term" value="C:plasma membrane"/>
    <property type="evidence" value="ECO:0007669"/>
    <property type="project" value="InterPro"/>
</dbReference>
<reference evidence="6 7" key="1">
    <citation type="submission" date="2019-03" db="EMBL/GenBank/DDBJ databases">
        <title>Genomic Encyclopedia of Type Strains, Phase IV (KMG-IV): sequencing the most valuable type-strain genomes for metagenomic binning, comparative biology and taxonomic classification.</title>
        <authorList>
            <person name="Goeker M."/>
        </authorList>
    </citation>
    <scope>NUCLEOTIDE SEQUENCE [LARGE SCALE GENOMIC DNA]</scope>
    <source>
        <strain evidence="6 7">DSM 18577</strain>
    </source>
</reference>
<evidence type="ECO:0000256" key="3">
    <source>
        <dbReference type="ARBA" id="ARBA00022989"/>
    </source>
</evidence>
<dbReference type="PANTHER" id="PTHR36985:SF1">
    <property type="entry name" value="TRANSLOCATION AND ASSEMBLY MODULE SUBUNIT TAMB"/>
    <property type="match status" value="1"/>
</dbReference>
<protein>
    <submittedName>
        <fullName evidence="6">Autotransporter secretion inner membrane protein TamB</fullName>
    </submittedName>
</protein>
<dbReference type="InterPro" id="IPR007452">
    <property type="entry name" value="TamB_C"/>
</dbReference>
<keyword evidence="7" id="KW-1185">Reference proteome</keyword>
<dbReference type="Proteomes" id="UP000295565">
    <property type="component" value="Unassembled WGS sequence"/>
</dbReference>
<comment type="subcellular location">
    <subcellularLocation>
        <location evidence="1">Membrane</location>
        <topology evidence="1">Single-pass membrane protein</topology>
    </subcellularLocation>
</comment>
<proteinExistence type="predicted"/>
<accession>A0A4R1KGS6</accession>
<dbReference type="OrthoDB" id="5555605at2"/>
<dbReference type="AlphaFoldDB" id="A0A4R1KGS6"/>
<name>A0A4R1KGS6_9GAMM</name>
<evidence type="ECO:0000313" key="6">
    <source>
        <dbReference type="EMBL" id="TCK63955.1"/>
    </source>
</evidence>
<feature type="domain" description="Translocation and assembly module TamB C-terminal" evidence="5">
    <location>
        <begin position="892"/>
        <end position="1222"/>
    </location>
</feature>
<evidence type="ECO:0000313" key="7">
    <source>
        <dbReference type="Proteomes" id="UP000295565"/>
    </source>
</evidence>
<dbReference type="RefSeq" id="WP_131910955.1">
    <property type="nucleotide sequence ID" value="NZ_OU594967.1"/>
</dbReference>